<proteinExistence type="predicted"/>
<dbReference type="RefSeq" id="WP_119375647.1">
    <property type="nucleotide sequence ID" value="NZ_QWFX01000006.1"/>
</dbReference>
<dbReference type="OrthoDB" id="9811746at2"/>
<name>A0A399RG30_9PROT</name>
<reference evidence="2 3" key="1">
    <citation type="submission" date="2018-08" db="EMBL/GenBank/DDBJ databases">
        <title>Henriciella mobilis sp. nov., isolated from seawater.</title>
        <authorList>
            <person name="Cheng H."/>
            <person name="Wu Y.-H."/>
            <person name="Xu X.-W."/>
            <person name="Guo L.-L."/>
        </authorList>
    </citation>
    <scope>NUCLEOTIDE SEQUENCE [LARGE SCALE GENOMIC DNA]</scope>
    <source>
        <strain evidence="2 3">JN25</strain>
    </source>
</reference>
<dbReference type="Proteomes" id="UP000266385">
    <property type="component" value="Unassembled WGS sequence"/>
</dbReference>
<evidence type="ECO:0000313" key="3">
    <source>
        <dbReference type="Proteomes" id="UP000266385"/>
    </source>
</evidence>
<organism evidence="2 3">
    <name type="scientific">Henriciella mobilis</name>
    <dbReference type="NCBI Taxonomy" id="2305467"/>
    <lineage>
        <taxon>Bacteria</taxon>
        <taxon>Pseudomonadati</taxon>
        <taxon>Pseudomonadota</taxon>
        <taxon>Alphaproteobacteria</taxon>
        <taxon>Hyphomonadales</taxon>
        <taxon>Hyphomonadaceae</taxon>
        <taxon>Henriciella</taxon>
    </lineage>
</organism>
<evidence type="ECO:0000313" key="2">
    <source>
        <dbReference type="EMBL" id="RIJ30328.1"/>
    </source>
</evidence>
<feature type="domain" description="Thoeris protein ThsB TIR-like" evidence="1">
    <location>
        <begin position="5"/>
        <end position="105"/>
    </location>
</feature>
<gene>
    <name evidence="2" type="ORF">D1223_06725</name>
</gene>
<accession>A0A399RG30</accession>
<dbReference type="InterPro" id="IPR015032">
    <property type="entry name" value="ThsB__TIR-like_domain"/>
</dbReference>
<dbReference type="EMBL" id="QWFX01000006">
    <property type="protein sequence ID" value="RIJ30328.1"/>
    <property type="molecule type" value="Genomic_DNA"/>
</dbReference>
<dbReference type="AlphaFoldDB" id="A0A399RG30"/>
<comment type="caution">
    <text evidence="2">The sequence shown here is derived from an EMBL/GenBank/DDBJ whole genome shotgun (WGS) entry which is preliminary data.</text>
</comment>
<evidence type="ECO:0000259" key="1">
    <source>
        <dbReference type="Pfam" id="PF08937"/>
    </source>
</evidence>
<dbReference type="Pfam" id="PF08937">
    <property type="entry name" value="ThsB_TIR"/>
    <property type="match status" value="1"/>
</dbReference>
<keyword evidence="3" id="KW-1185">Reference proteome</keyword>
<sequence length="213" mass="24739">MRKVFVSYHHRLDQYYKNALVELATQQDIFIDRSVGVGDIPDDWENQKIRRVIRDSYLRDSTVTILLVGSETKHRKHVDWELKSSMIDGAVNKRSGILVINLPTVSDTYYTACSPEEKAFYPFETKWISIDSRAEYERRYPKMPARIIDNLLAPNVKISVVGWNKIMQNPNMLRTVVESAGESRLRNQYDLSRTMRRNDFNPELSFGFGSVGN</sequence>
<protein>
    <recommendedName>
        <fullName evidence="1">Thoeris protein ThsB TIR-like domain-containing protein</fullName>
    </recommendedName>
</protein>